<dbReference type="SMART" id="SM00271">
    <property type="entry name" value="DnaJ"/>
    <property type="match status" value="1"/>
</dbReference>
<organism evidence="9 10">
    <name type="scientific">Phenylobacterium kunshanense</name>
    <dbReference type="NCBI Taxonomy" id="1445034"/>
    <lineage>
        <taxon>Bacteria</taxon>
        <taxon>Pseudomonadati</taxon>
        <taxon>Pseudomonadota</taxon>
        <taxon>Alphaproteobacteria</taxon>
        <taxon>Caulobacterales</taxon>
        <taxon>Caulobacteraceae</taxon>
        <taxon>Phenylobacterium</taxon>
    </lineage>
</organism>
<evidence type="ECO:0000259" key="8">
    <source>
        <dbReference type="PROSITE" id="PS50076"/>
    </source>
</evidence>
<evidence type="ECO:0000256" key="3">
    <source>
        <dbReference type="ARBA" id="ARBA00022989"/>
    </source>
</evidence>
<proteinExistence type="inferred from homology"/>
<feature type="compositionally biased region" description="Low complexity" evidence="6">
    <location>
        <begin position="71"/>
        <end position="89"/>
    </location>
</feature>
<dbReference type="InterPro" id="IPR036869">
    <property type="entry name" value="J_dom_sf"/>
</dbReference>
<accession>A0A328BMR3</accession>
<evidence type="ECO:0000256" key="5">
    <source>
        <dbReference type="ARBA" id="ARBA00038105"/>
    </source>
</evidence>
<dbReference type="Gene3D" id="1.10.287.110">
    <property type="entry name" value="DnaJ domain"/>
    <property type="match status" value="1"/>
</dbReference>
<dbReference type="PROSITE" id="PS50076">
    <property type="entry name" value="DNAJ_2"/>
    <property type="match status" value="1"/>
</dbReference>
<dbReference type="PANTHER" id="PTHR12763">
    <property type="match status" value="1"/>
</dbReference>
<sequence>MLYLALGAAALALYFWILRRGPLLKGQGWRVAAGAAALAAFTGAAWAGVRGSWAAVVALVVLGLWFAASARKVPAQSRPASPASSSMSADEARRILGVAANASREDIQAAYARLMRAVHPDKGGTAGLAAQLNAARDTLLK</sequence>
<keyword evidence="3 7" id="KW-1133">Transmembrane helix</keyword>
<evidence type="ECO:0000313" key="9">
    <source>
        <dbReference type="EMBL" id="RAK67721.1"/>
    </source>
</evidence>
<name>A0A328BMR3_9CAUL</name>
<keyword evidence="4 7" id="KW-0472">Membrane</keyword>
<comment type="subcellular location">
    <subcellularLocation>
        <location evidence="1">Membrane</location>
        <topology evidence="1">Single-pass membrane protein</topology>
    </subcellularLocation>
</comment>
<comment type="similarity">
    <text evidence="5">Belongs to the TIM14 family.</text>
</comment>
<evidence type="ECO:0000256" key="2">
    <source>
        <dbReference type="ARBA" id="ARBA00022692"/>
    </source>
</evidence>
<keyword evidence="10" id="KW-1185">Reference proteome</keyword>
<dbReference type="EMBL" id="QFYS01000002">
    <property type="protein sequence ID" value="RAK67721.1"/>
    <property type="molecule type" value="Genomic_DNA"/>
</dbReference>
<feature type="transmembrane region" description="Helical" evidence="7">
    <location>
        <begin position="44"/>
        <end position="68"/>
    </location>
</feature>
<dbReference type="InterPro" id="IPR001623">
    <property type="entry name" value="DnaJ_domain"/>
</dbReference>
<dbReference type="CDD" id="cd06257">
    <property type="entry name" value="DnaJ"/>
    <property type="match status" value="1"/>
</dbReference>
<protein>
    <submittedName>
        <fullName evidence="9">Molecular chaperone DnaJ</fullName>
    </submittedName>
</protein>
<dbReference type="OrthoDB" id="9811070at2"/>
<evidence type="ECO:0000256" key="7">
    <source>
        <dbReference type="SAM" id="Phobius"/>
    </source>
</evidence>
<feature type="domain" description="J" evidence="8">
    <location>
        <begin position="91"/>
        <end position="141"/>
    </location>
</feature>
<dbReference type="RefSeq" id="WP_111275330.1">
    <property type="nucleotide sequence ID" value="NZ_QFYS01000002.1"/>
</dbReference>
<dbReference type="AlphaFoldDB" id="A0A328BMR3"/>
<dbReference type="PANTHER" id="PTHR12763:SF28">
    <property type="entry name" value="GEO10507P1-RELATED"/>
    <property type="match status" value="1"/>
</dbReference>
<dbReference type="Proteomes" id="UP000249524">
    <property type="component" value="Unassembled WGS sequence"/>
</dbReference>
<feature type="region of interest" description="Disordered" evidence="6">
    <location>
        <begin position="71"/>
        <end position="90"/>
    </location>
</feature>
<evidence type="ECO:0000256" key="6">
    <source>
        <dbReference type="SAM" id="MobiDB-lite"/>
    </source>
</evidence>
<evidence type="ECO:0000256" key="4">
    <source>
        <dbReference type="ARBA" id="ARBA00023136"/>
    </source>
</evidence>
<evidence type="ECO:0000313" key="10">
    <source>
        <dbReference type="Proteomes" id="UP000249524"/>
    </source>
</evidence>
<evidence type="ECO:0000256" key="1">
    <source>
        <dbReference type="ARBA" id="ARBA00004167"/>
    </source>
</evidence>
<dbReference type="GO" id="GO:0016020">
    <property type="term" value="C:membrane"/>
    <property type="evidence" value="ECO:0007669"/>
    <property type="project" value="UniProtKB-SubCell"/>
</dbReference>
<comment type="caution">
    <text evidence="9">The sequence shown here is derived from an EMBL/GenBank/DDBJ whole genome shotgun (WGS) entry which is preliminary data.</text>
</comment>
<keyword evidence="2 7" id="KW-0812">Transmembrane</keyword>
<gene>
    <name evidence="9" type="ORF">DJ019_07410</name>
</gene>
<dbReference type="Pfam" id="PF00226">
    <property type="entry name" value="DnaJ"/>
    <property type="match status" value="1"/>
</dbReference>
<reference evidence="9 10" key="1">
    <citation type="submission" date="2018-05" db="EMBL/GenBank/DDBJ databases">
        <authorList>
            <person name="Lanie J.A."/>
            <person name="Ng W.-L."/>
            <person name="Kazmierczak K.M."/>
            <person name="Andrzejewski T.M."/>
            <person name="Davidsen T.M."/>
            <person name="Wayne K.J."/>
            <person name="Tettelin H."/>
            <person name="Glass J.I."/>
            <person name="Rusch D."/>
            <person name="Podicherti R."/>
            <person name="Tsui H.-C.T."/>
            <person name="Winkler M.E."/>
        </authorList>
    </citation>
    <scope>NUCLEOTIDE SEQUENCE [LARGE SCALE GENOMIC DNA]</scope>
    <source>
        <strain evidence="9 10">BUT-10</strain>
    </source>
</reference>
<dbReference type="SUPFAM" id="SSF46565">
    <property type="entry name" value="Chaperone J-domain"/>
    <property type="match status" value="1"/>
</dbReference>